<evidence type="ECO:0008006" key="4">
    <source>
        <dbReference type="Google" id="ProtNLM"/>
    </source>
</evidence>
<accession>A0A8K0WNR3</accession>
<name>A0A8K0WNR3_9HYPO</name>
<reference evidence="2" key="1">
    <citation type="journal article" date="2021" name="Nat. Commun.">
        <title>Genetic determinants of endophytism in the Arabidopsis root mycobiome.</title>
        <authorList>
            <person name="Mesny F."/>
            <person name="Miyauchi S."/>
            <person name="Thiergart T."/>
            <person name="Pickel B."/>
            <person name="Atanasova L."/>
            <person name="Karlsson M."/>
            <person name="Huettel B."/>
            <person name="Barry K.W."/>
            <person name="Haridas S."/>
            <person name="Chen C."/>
            <person name="Bauer D."/>
            <person name="Andreopoulos W."/>
            <person name="Pangilinan J."/>
            <person name="LaButti K."/>
            <person name="Riley R."/>
            <person name="Lipzen A."/>
            <person name="Clum A."/>
            <person name="Drula E."/>
            <person name="Henrissat B."/>
            <person name="Kohler A."/>
            <person name="Grigoriev I.V."/>
            <person name="Martin F.M."/>
            <person name="Hacquard S."/>
        </authorList>
    </citation>
    <scope>NUCLEOTIDE SEQUENCE</scope>
    <source>
        <strain evidence="2">MPI-CAGE-CH-0235</strain>
    </source>
</reference>
<keyword evidence="1" id="KW-1133">Transmembrane helix</keyword>
<keyword evidence="1" id="KW-0812">Transmembrane</keyword>
<gene>
    <name evidence="2" type="ORF">B0I35DRAFT_437220</name>
</gene>
<dbReference type="Pfam" id="PF11927">
    <property type="entry name" value="HODM_asu-like"/>
    <property type="match status" value="1"/>
</dbReference>
<protein>
    <recommendedName>
        <fullName evidence="4">Alpha-1,2-mannosyltransferase</fullName>
    </recommendedName>
</protein>
<dbReference type="EMBL" id="JAGPNK010000010">
    <property type="protein sequence ID" value="KAH7312526.1"/>
    <property type="molecule type" value="Genomic_DNA"/>
</dbReference>
<keyword evidence="1" id="KW-0472">Membrane</keyword>
<proteinExistence type="predicted"/>
<comment type="caution">
    <text evidence="2">The sequence shown here is derived from an EMBL/GenBank/DDBJ whole genome shotgun (WGS) entry which is preliminary data.</text>
</comment>
<evidence type="ECO:0000256" key="1">
    <source>
        <dbReference type="SAM" id="Phobius"/>
    </source>
</evidence>
<dbReference type="OrthoDB" id="497541at2759"/>
<evidence type="ECO:0000313" key="3">
    <source>
        <dbReference type="Proteomes" id="UP000813444"/>
    </source>
</evidence>
<dbReference type="Proteomes" id="UP000813444">
    <property type="component" value="Unassembled WGS sequence"/>
</dbReference>
<sequence length="414" mass="48199">MAFPRLSAHLPMPTTYALVTASALAIVAVVLRNLTHRRQRHRPRADSRTRSPSPIKDYRQRHWKSGEWISSTFTFPTPSAFPDWDIVATKPLPYRPFNYGPKYHVTMGLRSIDYDDWIELDNHFPKFHADKAARIEERGSKCCQTLPEAYPAALELLEELVHYLPNRYPTLYRQTETGIVNLWSGESFNIVERPLKEDPMALCGRLVQDDLALMIEKPDGQYYLMAGSILLAGFWRLEDKIGMPLSEVHTSGNVPQFKEKLETGMKKFFSRLRCEELYSRNNYFIQVDESLPWSWSIGDEDGDEVSWSTAEKNRAVEHHFFRSERQSLRRLPRTGAICFTVRTYFHPVTEIVKEDYVPGRLASAVRSWGDDVSRYKGREKYQEVLLEYLDAQHELQVANGLDVQMEDTNRRFPW</sequence>
<dbReference type="InterPro" id="IPR021848">
    <property type="entry name" value="HODM_asu-like"/>
</dbReference>
<feature type="transmembrane region" description="Helical" evidence="1">
    <location>
        <begin position="15"/>
        <end position="34"/>
    </location>
</feature>
<keyword evidence="3" id="KW-1185">Reference proteome</keyword>
<organism evidence="2 3">
    <name type="scientific">Stachybotrys elegans</name>
    <dbReference type="NCBI Taxonomy" id="80388"/>
    <lineage>
        <taxon>Eukaryota</taxon>
        <taxon>Fungi</taxon>
        <taxon>Dikarya</taxon>
        <taxon>Ascomycota</taxon>
        <taxon>Pezizomycotina</taxon>
        <taxon>Sordariomycetes</taxon>
        <taxon>Hypocreomycetidae</taxon>
        <taxon>Hypocreales</taxon>
        <taxon>Stachybotryaceae</taxon>
        <taxon>Stachybotrys</taxon>
    </lineage>
</organism>
<evidence type="ECO:0000313" key="2">
    <source>
        <dbReference type="EMBL" id="KAH7312526.1"/>
    </source>
</evidence>
<dbReference type="AlphaFoldDB" id="A0A8K0WNR3"/>